<evidence type="ECO:0000256" key="2">
    <source>
        <dbReference type="ARBA" id="ARBA00023125"/>
    </source>
</evidence>
<dbReference type="InterPro" id="IPR009057">
    <property type="entry name" value="Homeodomain-like_sf"/>
</dbReference>
<feature type="region of interest" description="Disordered" evidence="5">
    <location>
        <begin position="1"/>
        <end position="24"/>
    </location>
</feature>
<dbReference type="InterPro" id="IPR023772">
    <property type="entry name" value="DNA-bd_HTH_TetR-type_CS"/>
</dbReference>
<dbReference type="PANTHER" id="PTHR30055:SF146">
    <property type="entry name" value="HTH-TYPE TRANSCRIPTIONAL DUAL REGULATOR CECR"/>
    <property type="match status" value="1"/>
</dbReference>
<reference evidence="7" key="1">
    <citation type="submission" date="2021-01" db="EMBL/GenBank/DDBJ databases">
        <title>Microvirga sp.</title>
        <authorList>
            <person name="Kim M.K."/>
        </authorList>
    </citation>
    <scope>NUCLEOTIDE SEQUENCE</scope>
    <source>
        <strain evidence="7">5420S-16</strain>
    </source>
</reference>
<dbReference type="Pfam" id="PF14246">
    <property type="entry name" value="TetR_C_7"/>
    <property type="match status" value="1"/>
</dbReference>
<accession>A0A936Z5L6</accession>
<dbReference type="GO" id="GO:0000976">
    <property type="term" value="F:transcription cis-regulatory region binding"/>
    <property type="evidence" value="ECO:0007669"/>
    <property type="project" value="TreeGrafter"/>
</dbReference>
<dbReference type="Gene3D" id="1.10.10.60">
    <property type="entry name" value="Homeodomain-like"/>
    <property type="match status" value="1"/>
</dbReference>
<evidence type="ECO:0000256" key="1">
    <source>
        <dbReference type="ARBA" id="ARBA00023015"/>
    </source>
</evidence>
<gene>
    <name evidence="7" type="ORF">JKG68_01895</name>
</gene>
<dbReference type="AlphaFoldDB" id="A0A936Z5L6"/>
<evidence type="ECO:0000259" key="6">
    <source>
        <dbReference type="PROSITE" id="PS50977"/>
    </source>
</evidence>
<dbReference type="PROSITE" id="PS01081">
    <property type="entry name" value="HTH_TETR_1"/>
    <property type="match status" value="1"/>
</dbReference>
<dbReference type="SUPFAM" id="SSF48498">
    <property type="entry name" value="Tetracyclin repressor-like, C-terminal domain"/>
    <property type="match status" value="1"/>
</dbReference>
<dbReference type="PRINTS" id="PR00455">
    <property type="entry name" value="HTHTETR"/>
</dbReference>
<evidence type="ECO:0000313" key="8">
    <source>
        <dbReference type="Proteomes" id="UP000605848"/>
    </source>
</evidence>
<keyword evidence="2 4" id="KW-0238">DNA-binding</keyword>
<dbReference type="SUPFAM" id="SSF46689">
    <property type="entry name" value="Homeodomain-like"/>
    <property type="match status" value="1"/>
</dbReference>
<comment type="caution">
    <text evidence="7">The sequence shown here is derived from an EMBL/GenBank/DDBJ whole genome shotgun (WGS) entry which is preliminary data.</text>
</comment>
<dbReference type="PANTHER" id="PTHR30055">
    <property type="entry name" value="HTH-TYPE TRANSCRIPTIONAL REGULATOR RUTR"/>
    <property type="match status" value="1"/>
</dbReference>
<evidence type="ECO:0000313" key="7">
    <source>
        <dbReference type="EMBL" id="MBL0402711.1"/>
    </source>
</evidence>
<dbReference type="InterPro" id="IPR039536">
    <property type="entry name" value="TetR_C_Proteobacteria"/>
</dbReference>
<dbReference type="InterPro" id="IPR050109">
    <property type="entry name" value="HTH-type_TetR-like_transc_reg"/>
</dbReference>
<dbReference type="PROSITE" id="PS50977">
    <property type="entry name" value="HTH_TETR_2"/>
    <property type="match status" value="1"/>
</dbReference>
<sequence length="221" mass="24184">MSALHDSVRDQDLSPQAEESPESAKRRQILEGARKVFLAQGFDGASMGEIAKVAGVSKGTLYVYFDSKESLFEALTTEEKRGLAEVLFQLDAEDPDVRAVLTKLGLSYLRRMGTPEHISSIRMVIGAAEKFPRLGQAFYEAGPCQGSARLKAYLDRQVEAGRLLIDDTGVAAQHYLDLCVSGLMRRLLFAVGEQPTESQISKNVEHAIRVFFAAYGPGAGR</sequence>
<feature type="DNA-binding region" description="H-T-H motif" evidence="4">
    <location>
        <begin position="46"/>
        <end position="65"/>
    </location>
</feature>
<feature type="compositionally biased region" description="Basic and acidic residues" evidence="5">
    <location>
        <begin position="1"/>
        <end position="12"/>
    </location>
</feature>
<dbReference type="Pfam" id="PF00440">
    <property type="entry name" value="TetR_N"/>
    <property type="match status" value="1"/>
</dbReference>
<feature type="domain" description="HTH tetR-type" evidence="6">
    <location>
        <begin position="23"/>
        <end position="83"/>
    </location>
</feature>
<dbReference type="Gene3D" id="1.10.357.10">
    <property type="entry name" value="Tetracycline Repressor, domain 2"/>
    <property type="match status" value="1"/>
</dbReference>
<proteinExistence type="predicted"/>
<evidence type="ECO:0000256" key="5">
    <source>
        <dbReference type="SAM" id="MobiDB-lite"/>
    </source>
</evidence>
<protein>
    <submittedName>
        <fullName evidence="7">TetR/AcrR family transcriptional regulator</fullName>
    </submittedName>
</protein>
<organism evidence="7 8">
    <name type="scientific">Microvirga aerilata</name>
    <dbReference type="NCBI Taxonomy" id="670292"/>
    <lineage>
        <taxon>Bacteria</taxon>
        <taxon>Pseudomonadati</taxon>
        <taxon>Pseudomonadota</taxon>
        <taxon>Alphaproteobacteria</taxon>
        <taxon>Hyphomicrobiales</taxon>
        <taxon>Methylobacteriaceae</taxon>
        <taxon>Microvirga</taxon>
    </lineage>
</organism>
<dbReference type="Proteomes" id="UP000605848">
    <property type="component" value="Unassembled WGS sequence"/>
</dbReference>
<evidence type="ECO:0000256" key="4">
    <source>
        <dbReference type="PROSITE-ProRule" id="PRU00335"/>
    </source>
</evidence>
<dbReference type="InterPro" id="IPR001647">
    <property type="entry name" value="HTH_TetR"/>
</dbReference>
<name>A0A936Z5L6_9HYPH</name>
<keyword evidence="3" id="KW-0804">Transcription</keyword>
<dbReference type="InterPro" id="IPR036271">
    <property type="entry name" value="Tet_transcr_reg_TetR-rel_C_sf"/>
</dbReference>
<dbReference type="EMBL" id="JAEQMY010000002">
    <property type="protein sequence ID" value="MBL0402711.1"/>
    <property type="molecule type" value="Genomic_DNA"/>
</dbReference>
<evidence type="ECO:0000256" key="3">
    <source>
        <dbReference type="ARBA" id="ARBA00023163"/>
    </source>
</evidence>
<keyword evidence="8" id="KW-1185">Reference proteome</keyword>
<keyword evidence="1" id="KW-0805">Transcription regulation</keyword>
<dbReference type="GO" id="GO:0003700">
    <property type="term" value="F:DNA-binding transcription factor activity"/>
    <property type="evidence" value="ECO:0007669"/>
    <property type="project" value="TreeGrafter"/>
</dbReference>
<dbReference type="FunFam" id="1.10.10.60:FF:000141">
    <property type="entry name" value="TetR family transcriptional regulator"/>
    <property type="match status" value="1"/>
</dbReference>
<dbReference type="RefSeq" id="WP_202055406.1">
    <property type="nucleotide sequence ID" value="NZ_JAEQMY010000002.1"/>
</dbReference>